<dbReference type="InterPro" id="IPR012337">
    <property type="entry name" value="RNaseH-like_sf"/>
</dbReference>
<keyword evidence="2" id="KW-1185">Reference proteome</keyword>
<name>A0ABQ9GZJ3_9NEOP</name>
<dbReference type="Proteomes" id="UP001159363">
    <property type="component" value="Chromosome 7"/>
</dbReference>
<reference evidence="1 2" key="1">
    <citation type="submission" date="2023-02" db="EMBL/GenBank/DDBJ databases">
        <title>LHISI_Scaffold_Assembly.</title>
        <authorList>
            <person name="Stuart O.P."/>
            <person name="Cleave R."/>
            <person name="Magrath M.J.L."/>
            <person name="Mikheyev A.S."/>
        </authorList>
    </citation>
    <scope>NUCLEOTIDE SEQUENCE [LARGE SCALE GENOMIC DNA]</scope>
    <source>
        <strain evidence="1">Daus_M_001</strain>
        <tissue evidence="1">Leg muscle</tissue>
    </source>
</reference>
<evidence type="ECO:0000313" key="1">
    <source>
        <dbReference type="EMBL" id="KAJ8877422.1"/>
    </source>
</evidence>
<protein>
    <recommendedName>
        <fullName evidence="3">Zinc finger BED domain-containing protein 4</fullName>
    </recommendedName>
</protein>
<sequence>MRKKRSKLWLYFKEENDSTECLHCAKHLKTQAVESKALLCLTDAKKETYNVNQLLSKCRPIVAHYNRSSVARGRLLKVRQNMDLPQLKVIQDMETHWSTEYAMLDRLVSLREAVAVELSSSDVDSLSPSEWKLASGLVEVMKPFADAMKECCGNN</sequence>
<organism evidence="1 2">
    <name type="scientific">Dryococelus australis</name>
    <dbReference type="NCBI Taxonomy" id="614101"/>
    <lineage>
        <taxon>Eukaryota</taxon>
        <taxon>Metazoa</taxon>
        <taxon>Ecdysozoa</taxon>
        <taxon>Arthropoda</taxon>
        <taxon>Hexapoda</taxon>
        <taxon>Insecta</taxon>
        <taxon>Pterygota</taxon>
        <taxon>Neoptera</taxon>
        <taxon>Polyneoptera</taxon>
        <taxon>Phasmatodea</taxon>
        <taxon>Verophasmatodea</taxon>
        <taxon>Anareolatae</taxon>
        <taxon>Phasmatidae</taxon>
        <taxon>Eurycanthinae</taxon>
        <taxon>Dryococelus</taxon>
    </lineage>
</organism>
<dbReference type="SUPFAM" id="SSF53098">
    <property type="entry name" value="Ribonuclease H-like"/>
    <property type="match status" value="1"/>
</dbReference>
<dbReference type="InterPro" id="IPR052865">
    <property type="entry name" value="Zinc_finger_BED"/>
</dbReference>
<dbReference type="PANTHER" id="PTHR47241:SF1">
    <property type="entry name" value="BED-TYPE DOMAIN-CONTAINING PROTEIN"/>
    <property type="match status" value="1"/>
</dbReference>
<comment type="caution">
    <text evidence="1">The sequence shown here is derived from an EMBL/GenBank/DDBJ whole genome shotgun (WGS) entry which is preliminary data.</text>
</comment>
<dbReference type="PANTHER" id="PTHR47241">
    <property type="entry name" value="FINGER PROTEIN, PUTATIVE-RELATED"/>
    <property type="match status" value="1"/>
</dbReference>
<evidence type="ECO:0008006" key="3">
    <source>
        <dbReference type="Google" id="ProtNLM"/>
    </source>
</evidence>
<proteinExistence type="predicted"/>
<gene>
    <name evidence="1" type="ORF">PR048_021876</name>
</gene>
<evidence type="ECO:0000313" key="2">
    <source>
        <dbReference type="Proteomes" id="UP001159363"/>
    </source>
</evidence>
<accession>A0ABQ9GZJ3</accession>
<dbReference type="EMBL" id="JARBHB010000008">
    <property type="protein sequence ID" value="KAJ8877422.1"/>
    <property type="molecule type" value="Genomic_DNA"/>
</dbReference>